<dbReference type="OrthoDB" id="2788229at2759"/>
<dbReference type="EMBL" id="MU150324">
    <property type="protein sequence ID" value="KAF9459065.1"/>
    <property type="molecule type" value="Genomic_DNA"/>
</dbReference>
<evidence type="ECO:0000313" key="2">
    <source>
        <dbReference type="Proteomes" id="UP000807353"/>
    </source>
</evidence>
<keyword evidence="2" id="KW-1185">Reference proteome</keyword>
<sequence length="439" mass="50212">MLLSKSIPFDIVNTIVQQLHDDPVALRTASLVSHSFLIPSQRCLFSKIDLWVNYSRGGGYAKLRQLLCLFTERPDLPLHVRHFHLSTSGEAEPPFTESVCAIDSCIQSLLLLLQNVRSFTLYTSWDRLTITCQNAILQLCNSPQLNHIDAQRLHAFPMACFSKISRVSRFTLRGTRISYLPKGEHKTTVMEQDILPRMKYCLDILEFDENSFNTQTPDRFSNTFTQPSSFLDISHLWLLKLNGNSIELMEEAWNIIQVAAATLKYFIWDLLSYRLGPPDNEFHHTKPFGTIDISRMSNLHFLAFAIGVAQANNTWILNSLASIAGRNRLETLMIAIYHHPCRTDSLNIRDFLTPLDRQLASGNFPNLITVIIYLGVPDEETFSTKDTRITRDFIIDGMPLLRKTEILRVENIDALRRDSGPFCVDHILAMPSTWKRDVV</sequence>
<dbReference type="AlphaFoldDB" id="A0A9P5Y0N0"/>
<organism evidence="1 2">
    <name type="scientific">Collybia nuda</name>
    <dbReference type="NCBI Taxonomy" id="64659"/>
    <lineage>
        <taxon>Eukaryota</taxon>
        <taxon>Fungi</taxon>
        <taxon>Dikarya</taxon>
        <taxon>Basidiomycota</taxon>
        <taxon>Agaricomycotina</taxon>
        <taxon>Agaricomycetes</taxon>
        <taxon>Agaricomycetidae</taxon>
        <taxon>Agaricales</taxon>
        <taxon>Tricholomatineae</taxon>
        <taxon>Clitocybaceae</taxon>
        <taxon>Collybia</taxon>
    </lineage>
</organism>
<comment type="caution">
    <text evidence="1">The sequence shown here is derived from an EMBL/GenBank/DDBJ whole genome shotgun (WGS) entry which is preliminary data.</text>
</comment>
<proteinExistence type="predicted"/>
<accession>A0A9P5Y0N0</accession>
<protein>
    <submittedName>
        <fullName evidence="1">Uncharacterized protein</fullName>
    </submittedName>
</protein>
<name>A0A9P5Y0N0_9AGAR</name>
<dbReference type="Proteomes" id="UP000807353">
    <property type="component" value="Unassembled WGS sequence"/>
</dbReference>
<gene>
    <name evidence="1" type="ORF">BDZ94DRAFT_1312706</name>
</gene>
<evidence type="ECO:0000313" key="1">
    <source>
        <dbReference type="EMBL" id="KAF9459065.1"/>
    </source>
</evidence>
<reference evidence="1" key="1">
    <citation type="submission" date="2020-11" db="EMBL/GenBank/DDBJ databases">
        <authorList>
            <consortium name="DOE Joint Genome Institute"/>
            <person name="Ahrendt S."/>
            <person name="Riley R."/>
            <person name="Andreopoulos W."/>
            <person name="Labutti K."/>
            <person name="Pangilinan J."/>
            <person name="Ruiz-Duenas F.J."/>
            <person name="Barrasa J.M."/>
            <person name="Sanchez-Garcia M."/>
            <person name="Camarero S."/>
            <person name="Miyauchi S."/>
            <person name="Serrano A."/>
            <person name="Linde D."/>
            <person name="Babiker R."/>
            <person name="Drula E."/>
            <person name="Ayuso-Fernandez I."/>
            <person name="Pacheco R."/>
            <person name="Padilla G."/>
            <person name="Ferreira P."/>
            <person name="Barriuso J."/>
            <person name="Kellner H."/>
            <person name="Castanera R."/>
            <person name="Alfaro M."/>
            <person name="Ramirez L."/>
            <person name="Pisabarro A.G."/>
            <person name="Kuo A."/>
            <person name="Tritt A."/>
            <person name="Lipzen A."/>
            <person name="He G."/>
            <person name="Yan M."/>
            <person name="Ng V."/>
            <person name="Cullen D."/>
            <person name="Martin F."/>
            <person name="Rosso M.-N."/>
            <person name="Henrissat B."/>
            <person name="Hibbett D."/>
            <person name="Martinez A.T."/>
            <person name="Grigoriev I.V."/>
        </authorList>
    </citation>
    <scope>NUCLEOTIDE SEQUENCE</scope>
    <source>
        <strain evidence="1">CBS 247.69</strain>
    </source>
</reference>